<dbReference type="Proteomes" id="UP000295718">
    <property type="component" value="Unassembled WGS sequence"/>
</dbReference>
<organism evidence="1 2">
    <name type="scientific">Kineothrix alysoides</name>
    <dbReference type="NCBI Taxonomy" id="1469948"/>
    <lineage>
        <taxon>Bacteria</taxon>
        <taxon>Bacillati</taxon>
        <taxon>Bacillota</taxon>
        <taxon>Clostridia</taxon>
        <taxon>Lachnospirales</taxon>
        <taxon>Lachnospiraceae</taxon>
        <taxon>Kineothrix</taxon>
    </lineage>
</organism>
<dbReference type="EMBL" id="SLUO01000002">
    <property type="protein sequence ID" value="TCL60541.1"/>
    <property type="molecule type" value="Genomic_DNA"/>
</dbReference>
<evidence type="ECO:0000313" key="2">
    <source>
        <dbReference type="Proteomes" id="UP000295718"/>
    </source>
</evidence>
<gene>
    <name evidence="1" type="ORF">EDD76_102239</name>
</gene>
<accession>A0A4R1R4V3</accession>
<evidence type="ECO:0000313" key="1">
    <source>
        <dbReference type="EMBL" id="TCL60541.1"/>
    </source>
</evidence>
<comment type="caution">
    <text evidence="1">The sequence shown here is derived from an EMBL/GenBank/DDBJ whole genome shotgun (WGS) entry which is preliminary data.</text>
</comment>
<dbReference type="AlphaFoldDB" id="A0A4R1R4V3"/>
<proteinExistence type="predicted"/>
<name>A0A4R1R4V3_9FIRM</name>
<dbReference type="RefSeq" id="WP_242843220.1">
    <property type="nucleotide sequence ID" value="NZ_JPNB01000001.1"/>
</dbReference>
<sequence>MNSQTSLQPILCIDLKKNRIRIHKMTLHMLGDPEYIQLLVNPSSRMIAIRRSCREDNLAHRIKQYQLAEGNCYELYSTNLIRTLKSVDNNWLTDCSYRIYGFLNQTAKIAQFSMKDSVLVDELLNAVVQVPTND</sequence>
<keyword evidence="2" id="KW-1185">Reference proteome</keyword>
<protein>
    <submittedName>
        <fullName evidence="1">Uncharacterized protein</fullName>
    </submittedName>
</protein>
<dbReference type="STRING" id="1469948.GCA_000732725_00274"/>
<reference evidence="1 2" key="1">
    <citation type="submission" date="2019-03" db="EMBL/GenBank/DDBJ databases">
        <title>Genomic Encyclopedia of Type Strains, Phase IV (KMG-IV): sequencing the most valuable type-strain genomes for metagenomic binning, comparative biology and taxonomic classification.</title>
        <authorList>
            <person name="Goeker M."/>
        </authorList>
    </citation>
    <scope>NUCLEOTIDE SEQUENCE [LARGE SCALE GENOMIC DNA]</scope>
    <source>
        <strain evidence="1 2">DSM 100556</strain>
    </source>
</reference>